<protein>
    <recommendedName>
        <fullName evidence="11">Hydroxyethylthiazole kinase</fullName>
        <ecNumber evidence="11">2.7.1.50</ecNumber>
    </recommendedName>
    <alternativeName>
        <fullName evidence="11">4-methyl-5-beta-hydroxyethylthiazole kinase</fullName>
        <shortName evidence="11">TH kinase</shortName>
        <shortName evidence="11">Thz kinase</shortName>
    </alternativeName>
</protein>
<keyword evidence="4 11" id="KW-0808">Transferase</keyword>
<comment type="catalytic activity">
    <reaction evidence="1 11">
        <text>5-(2-hydroxyethyl)-4-methylthiazole + ATP = 4-methyl-5-(2-phosphooxyethyl)-thiazole + ADP + H(+)</text>
        <dbReference type="Rhea" id="RHEA:24212"/>
        <dbReference type="ChEBI" id="CHEBI:15378"/>
        <dbReference type="ChEBI" id="CHEBI:17957"/>
        <dbReference type="ChEBI" id="CHEBI:30616"/>
        <dbReference type="ChEBI" id="CHEBI:58296"/>
        <dbReference type="ChEBI" id="CHEBI:456216"/>
        <dbReference type="EC" id="2.7.1.50"/>
    </reaction>
</comment>
<evidence type="ECO:0000256" key="9">
    <source>
        <dbReference type="ARBA" id="ARBA00022842"/>
    </source>
</evidence>
<comment type="cofactor">
    <cofactor evidence="2 11">
        <name>Mg(2+)</name>
        <dbReference type="ChEBI" id="CHEBI:18420"/>
    </cofactor>
</comment>
<organism evidence="12 13">
    <name type="scientific">Microlunatus kandeliicorticis</name>
    <dbReference type="NCBI Taxonomy" id="1759536"/>
    <lineage>
        <taxon>Bacteria</taxon>
        <taxon>Bacillati</taxon>
        <taxon>Actinomycetota</taxon>
        <taxon>Actinomycetes</taxon>
        <taxon>Propionibacteriales</taxon>
        <taxon>Propionibacteriaceae</taxon>
        <taxon>Microlunatus</taxon>
    </lineage>
</organism>
<evidence type="ECO:0000256" key="4">
    <source>
        <dbReference type="ARBA" id="ARBA00022679"/>
    </source>
</evidence>
<gene>
    <name evidence="11" type="primary">thiM</name>
    <name evidence="12" type="ORF">FHX74_002406</name>
</gene>
<dbReference type="Proteomes" id="UP000523079">
    <property type="component" value="Unassembled WGS sequence"/>
</dbReference>
<evidence type="ECO:0000256" key="7">
    <source>
        <dbReference type="ARBA" id="ARBA00022777"/>
    </source>
</evidence>
<evidence type="ECO:0000256" key="8">
    <source>
        <dbReference type="ARBA" id="ARBA00022840"/>
    </source>
</evidence>
<dbReference type="Gene3D" id="3.40.1190.20">
    <property type="match status" value="1"/>
</dbReference>
<keyword evidence="9 11" id="KW-0460">Magnesium</keyword>
<keyword evidence="7 11" id="KW-0418">Kinase</keyword>
<dbReference type="GO" id="GO:0000287">
    <property type="term" value="F:magnesium ion binding"/>
    <property type="evidence" value="ECO:0007669"/>
    <property type="project" value="UniProtKB-UniRule"/>
</dbReference>
<comment type="similarity">
    <text evidence="11">Belongs to the Thz kinase family.</text>
</comment>
<dbReference type="GO" id="GO:0009229">
    <property type="term" value="P:thiamine diphosphate biosynthetic process"/>
    <property type="evidence" value="ECO:0007669"/>
    <property type="project" value="UniProtKB-UniRule"/>
</dbReference>
<accession>A0A7W3P6B6</accession>
<comment type="pathway">
    <text evidence="3 11">Cofactor biosynthesis; thiamine diphosphate biosynthesis; 4-methyl-5-(2-phosphoethyl)-thiazole from 5-(2-hydroxyethyl)-4-methylthiazole: step 1/1.</text>
</comment>
<dbReference type="SUPFAM" id="SSF53613">
    <property type="entry name" value="Ribokinase-like"/>
    <property type="match status" value="1"/>
</dbReference>
<name>A0A7W3P6B6_9ACTN</name>
<comment type="caution">
    <text evidence="12">The sequence shown here is derived from an EMBL/GenBank/DDBJ whole genome shotgun (WGS) entry which is preliminary data.</text>
</comment>
<dbReference type="EC" id="2.7.1.50" evidence="11"/>
<dbReference type="NCBIfam" id="NF006830">
    <property type="entry name" value="PRK09355.1"/>
    <property type="match status" value="1"/>
</dbReference>
<keyword evidence="6 11" id="KW-0547">Nucleotide-binding</keyword>
<keyword evidence="5 11" id="KW-0479">Metal-binding</keyword>
<dbReference type="CDD" id="cd01170">
    <property type="entry name" value="THZ_kinase"/>
    <property type="match status" value="1"/>
</dbReference>
<dbReference type="GO" id="GO:0005524">
    <property type="term" value="F:ATP binding"/>
    <property type="evidence" value="ECO:0007669"/>
    <property type="project" value="UniProtKB-UniRule"/>
</dbReference>
<dbReference type="InterPro" id="IPR029056">
    <property type="entry name" value="Ribokinase-like"/>
</dbReference>
<dbReference type="GO" id="GO:0009228">
    <property type="term" value="P:thiamine biosynthetic process"/>
    <property type="evidence" value="ECO:0007669"/>
    <property type="project" value="UniProtKB-KW"/>
</dbReference>
<proteinExistence type="inferred from homology"/>
<evidence type="ECO:0000256" key="11">
    <source>
        <dbReference type="HAMAP-Rule" id="MF_00228"/>
    </source>
</evidence>
<evidence type="ECO:0000313" key="12">
    <source>
        <dbReference type="EMBL" id="MBA8794787.1"/>
    </source>
</evidence>
<keyword evidence="8 11" id="KW-0067">ATP-binding</keyword>
<dbReference type="UniPathway" id="UPA00060">
    <property type="reaction ID" value="UER00139"/>
</dbReference>
<dbReference type="HAMAP" id="MF_00228">
    <property type="entry name" value="Thz_kinase"/>
    <property type="match status" value="1"/>
</dbReference>
<dbReference type="Pfam" id="PF02110">
    <property type="entry name" value="HK"/>
    <property type="match status" value="1"/>
</dbReference>
<keyword evidence="10 11" id="KW-0784">Thiamine biosynthesis</keyword>
<feature type="binding site" evidence="11">
    <location>
        <position position="206"/>
    </location>
    <ligand>
        <name>substrate</name>
    </ligand>
</feature>
<feature type="binding site" evidence="11">
    <location>
        <position position="133"/>
    </location>
    <ligand>
        <name>ATP</name>
        <dbReference type="ChEBI" id="CHEBI:30616"/>
    </ligand>
</feature>
<dbReference type="RefSeq" id="WP_182560326.1">
    <property type="nucleotide sequence ID" value="NZ_JACGWT010000003.1"/>
</dbReference>
<dbReference type="PIRSF" id="PIRSF000513">
    <property type="entry name" value="Thz_kinase"/>
    <property type="match status" value="1"/>
</dbReference>
<dbReference type="EMBL" id="JACGWT010000003">
    <property type="protein sequence ID" value="MBA8794787.1"/>
    <property type="molecule type" value="Genomic_DNA"/>
</dbReference>
<sequence length="278" mass="27619">MSAFDLPARAADSDLSEAVADARASVFGTAPLVQCLTNTVVTTITANVLLAAGAAPAMVDNAHEAAEFARVAAAVLINLGTPDDQRAEAMRAAAASATTAGTRWVLDPVAVGGLSFRTALARDLLDQRPTLIRGNASEVIALAGMGEGGRGVDTTVDPEAAEPAARALSSRTGGVVAVSGPTDVIVAGDRTLRLGGGSEMLTRTTGAGCALGALCAAYLGATADPLAGTLAAHLHVALAAEEAEIRTAGPGSFVVAWVDAISATGPDELAAGLLDRLA</sequence>
<dbReference type="AlphaFoldDB" id="A0A7W3P6B6"/>
<feature type="binding site" evidence="11">
    <location>
        <position position="58"/>
    </location>
    <ligand>
        <name>substrate</name>
    </ligand>
</feature>
<dbReference type="GO" id="GO:0004417">
    <property type="term" value="F:hydroxyethylthiazole kinase activity"/>
    <property type="evidence" value="ECO:0007669"/>
    <property type="project" value="UniProtKB-UniRule"/>
</dbReference>
<reference evidence="12 13" key="1">
    <citation type="submission" date="2020-07" db="EMBL/GenBank/DDBJ databases">
        <title>Sequencing the genomes of 1000 actinobacteria strains.</title>
        <authorList>
            <person name="Klenk H.-P."/>
        </authorList>
    </citation>
    <scope>NUCLEOTIDE SEQUENCE [LARGE SCALE GENOMIC DNA]</scope>
    <source>
        <strain evidence="12 13">DSM 100723</strain>
    </source>
</reference>
<dbReference type="InterPro" id="IPR000417">
    <property type="entry name" value="Hyethyz_kinase"/>
</dbReference>
<evidence type="ECO:0000256" key="10">
    <source>
        <dbReference type="ARBA" id="ARBA00022977"/>
    </source>
</evidence>
<evidence type="ECO:0000256" key="6">
    <source>
        <dbReference type="ARBA" id="ARBA00022741"/>
    </source>
</evidence>
<evidence type="ECO:0000313" key="13">
    <source>
        <dbReference type="Proteomes" id="UP000523079"/>
    </source>
</evidence>
<evidence type="ECO:0000256" key="2">
    <source>
        <dbReference type="ARBA" id="ARBA00001946"/>
    </source>
</evidence>
<feature type="binding site" evidence="11">
    <location>
        <position position="179"/>
    </location>
    <ligand>
        <name>ATP</name>
        <dbReference type="ChEBI" id="CHEBI:30616"/>
    </ligand>
</feature>
<evidence type="ECO:0000256" key="3">
    <source>
        <dbReference type="ARBA" id="ARBA00004868"/>
    </source>
</evidence>
<dbReference type="PRINTS" id="PR01099">
    <property type="entry name" value="HYETHTZKNASE"/>
</dbReference>
<evidence type="ECO:0000256" key="5">
    <source>
        <dbReference type="ARBA" id="ARBA00022723"/>
    </source>
</evidence>
<comment type="function">
    <text evidence="11">Catalyzes the phosphorylation of the hydroxyl group of 4-methyl-5-beta-hydroxyethylthiazole (THZ).</text>
</comment>
<keyword evidence="13" id="KW-1185">Reference proteome</keyword>
<evidence type="ECO:0000256" key="1">
    <source>
        <dbReference type="ARBA" id="ARBA00001771"/>
    </source>
</evidence>